<dbReference type="STRING" id="1848.SAMN05443637_106184"/>
<evidence type="ECO:0000313" key="2">
    <source>
        <dbReference type="Proteomes" id="UP000184363"/>
    </source>
</evidence>
<dbReference type="InterPro" id="IPR029032">
    <property type="entry name" value="AhpD-like"/>
</dbReference>
<proteinExistence type="predicted"/>
<dbReference type="OrthoDB" id="153253at2"/>
<gene>
    <name evidence="1" type="ORF">SAMN05443637_106184</name>
</gene>
<dbReference type="Gene3D" id="1.20.1290.10">
    <property type="entry name" value="AhpD-like"/>
    <property type="match status" value="1"/>
</dbReference>
<dbReference type="EMBL" id="FRAP01000006">
    <property type="protein sequence ID" value="SHK44880.1"/>
    <property type="molecule type" value="Genomic_DNA"/>
</dbReference>
<organism evidence="1 2">
    <name type="scientific">Pseudonocardia thermophila</name>
    <dbReference type="NCBI Taxonomy" id="1848"/>
    <lineage>
        <taxon>Bacteria</taxon>
        <taxon>Bacillati</taxon>
        <taxon>Actinomycetota</taxon>
        <taxon>Actinomycetes</taxon>
        <taxon>Pseudonocardiales</taxon>
        <taxon>Pseudonocardiaceae</taxon>
        <taxon>Pseudonocardia</taxon>
    </lineage>
</organism>
<keyword evidence="1" id="KW-0575">Peroxidase</keyword>
<keyword evidence="1" id="KW-0560">Oxidoreductase</keyword>
<protein>
    <submittedName>
        <fullName evidence="1">Uncharacterized peroxidase-related enzyme</fullName>
    </submittedName>
</protein>
<evidence type="ECO:0000313" key="1">
    <source>
        <dbReference type="EMBL" id="SHK44880.1"/>
    </source>
</evidence>
<dbReference type="SUPFAM" id="SSF69118">
    <property type="entry name" value="AhpD-like"/>
    <property type="match status" value="1"/>
</dbReference>
<reference evidence="1 2" key="1">
    <citation type="submission" date="2016-11" db="EMBL/GenBank/DDBJ databases">
        <authorList>
            <person name="Jaros S."/>
            <person name="Januszkiewicz K."/>
            <person name="Wedrychowicz H."/>
        </authorList>
    </citation>
    <scope>NUCLEOTIDE SEQUENCE [LARGE SCALE GENOMIC DNA]</scope>
    <source>
        <strain evidence="1 2">DSM 43832</strain>
    </source>
</reference>
<dbReference type="GO" id="GO:0004601">
    <property type="term" value="F:peroxidase activity"/>
    <property type="evidence" value="ECO:0007669"/>
    <property type="project" value="UniProtKB-KW"/>
</dbReference>
<dbReference type="AlphaFoldDB" id="A0A1M6SJQ4"/>
<name>A0A1M6SJQ4_PSETH</name>
<dbReference type="PANTHER" id="PTHR35446:SF2">
    <property type="entry name" value="CARBOXYMUCONOLACTONE DECARBOXYLASE-LIKE DOMAIN-CONTAINING PROTEIN"/>
    <property type="match status" value="1"/>
</dbReference>
<accession>A0A1M6SJQ4</accession>
<dbReference type="RefSeq" id="WP_073456771.1">
    <property type="nucleotide sequence ID" value="NZ_CALGVN010000062.1"/>
</dbReference>
<dbReference type="PANTHER" id="PTHR35446">
    <property type="entry name" value="SI:CH211-175M2.5"/>
    <property type="match status" value="1"/>
</dbReference>
<sequence length="214" mass="22595">MTLIDTPGEDTAEGEVARMYGAERARHGYVPEYARIFAHAPQVYADWAALSRDIRGSMTPLRYVLVTLAAARALRSTYCSLAHGRLLRDLLGGPDAVLDVLAGRTDRFDPADVAAMELAAQTITDPNAITSADLRRARAAGLTDGEIVAVVLAAAARSFFSTVIGALGAVPDRELVGRLEPALREALVVGRATEDVTAPGAVRNPTLEEIGATG</sequence>
<keyword evidence="2" id="KW-1185">Reference proteome</keyword>
<dbReference type="Proteomes" id="UP000184363">
    <property type="component" value="Unassembled WGS sequence"/>
</dbReference>